<evidence type="ECO:0000313" key="2">
    <source>
        <dbReference type="Proteomes" id="UP000481861"/>
    </source>
</evidence>
<evidence type="ECO:0000313" key="1">
    <source>
        <dbReference type="EMBL" id="KAF2868611.1"/>
    </source>
</evidence>
<gene>
    <name evidence="1" type="ORF">BDV95DRAFT_117516</name>
</gene>
<sequence>MPVISRSRKPAALRSCAGLVPPPCPACPVLVAPSSSVPVWCCAAINFAPHRVAARNAQDAAEATSTACSIRPPGAPTRQDAGRLCWRPVTTPSRAACSVSESNDNAAASFVRGTSTSIKQLRGVQTLQRCRCHHRDEFVPSPTMSTPCRTAYRTTV</sequence>
<protein>
    <submittedName>
        <fullName evidence="1">Uncharacterized protein</fullName>
    </submittedName>
</protein>
<dbReference type="AlphaFoldDB" id="A0A7C8I5F2"/>
<keyword evidence="2" id="KW-1185">Reference proteome</keyword>
<accession>A0A7C8I5F2</accession>
<name>A0A7C8I5F2_9PLEO</name>
<proteinExistence type="predicted"/>
<dbReference type="Proteomes" id="UP000481861">
    <property type="component" value="Unassembled WGS sequence"/>
</dbReference>
<reference evidence="1 2" key="1">
    <citation type="submission" date="2020-01" db="EMBL/GenBank/DDBJ databases">
        <authorList>
            <consortium name="DOE Joint Genome Institute"/>
            <person name="Haridas S."/>
            <person name="Albert R."/>
            <person name="Binder M."/>
            <person name="Bloem J."/>
            <person name="Labutti K."/>
            <person name="Salamov A."/>
            <person name="Andreopoulos B."/>
            <person name="Baker S.E."/>
            <person name="Barry K."/>
            <person name="Bills G."/>
            <person name="Bluhm B.H."/>
            <person name="Cannon C."/>
            <person name="Castanera R."/>
            <person name="Culley D.E."/>
            <person name="Daum C."/>
            <person name="Ezra D."/>
            <person name="Gonzalez J.B."/>
            <person name="Henrissat B."/>
            <person name="Kuo A."/>
            <person name="Liang C."/>
            <person name="Lipzen A."/>
            <person name="Lutzoni F."/>
            <person name="Magnuson J."/>
            <person name="Mondo S."/>
            <person name="Nolan M."/>
            <person name="Ohm R."/>
            <person name="Pangilinan J."/>
            <person name="Park H.-J.H."/>
            <person name="Ramirez L."/>
            <person name="Alfaro M."/>
            <person name="Sun H."/>
            <person name="Tritt A."/>
            <person name="Yoshinaga Y."/>
            <person name="Zwiers L.-H.L."/>
            <person name="Turgeon B.G."/>
            <person name="Goodwin S.B."/>
            <person name="Spatafora J.W."/>
            <person name="Crous P.W."/>
            <person name="Grigoriev I.V."/>
        </authorList>
    </citation>
    <scope>NUCLEOTIDE SEQUENCE [LARGE SCALE GENOMIC DNA]</scope>
    <source>
        <strain evidence="1 2">CBS 611.86</strain>
    </source>
</reference>
<comment type="caution">
    <text evidence="1">The sequence shown here is derived from an EMBL/GenBank/DDBJ whole genome shotgun (WGS) entry which is preliminary data.</text>
</comment>
<dbReference type="EMBL" id="JAADJZ010000018">
    <property type="protein sequence ID" value="KAF2868611.1"/>
    <property type="molecule type" value="Genomic_DNA"/>
</dbReference>
<organism evidence="1 2">
    <name type="scientific">Massariosphaeria phaeospora</name>
    <dbReference type="NCBI Taxonomy" id="100035"/>
    <lineage>
        <taxon>Eukaryota</taxon>
        <taxon>Fungi</taxon>
        <taxon>Dikarya</taxon>
        <taxon>Ascomycota</taxon>
        <taxon>Pezizomycotina</taxon>
        <taxon>Dothideomycetes</taxon>
        <taxon>Pleosporomycetidae</taxon>
        <taxon>Pleosporales</taxon>
        <taxon>Pleosporales incertae sedis</taxon>
        <taxon>Massariosphaeria</taxon>
    </lineage>
</organism>